<dbReference type="Proteomes" id="UP000279457">
    <property type="component" value="Unassembled WGS sequence"/>
</dbReference>
<accession>A0A3N6USE7</accession>
<dbReference type="InterPro" id="IPR003346">
    <property type="entry name" value="Transposase_20"/>
</dbReference>
<feature type="domain" description="Transposase IS116/IS110/IS902 C-terminal" evidence="2">
    <location>
        <begin position="4"/>
        <end position="43"/>
    </location>
</feature>
<dbReference type="GO" id="GO:0003677">
    <property type="term" value="F:DNA binding"/>
    <property type="evidence" value="ECO:0007669"/>
    <property type="project" value="InterPro"/>
</dbReference>
<keyword evidence="4" id="KW-1185">Reference proteome</keyword>
<dbReference type="OrthoDB" id="5289737at2"/>
<gene>
    <name evidence="3" type="ORF">EB241_06995</name>
</gene>
<sequence length="43" mass="4451">MAGTLGPVPKEHSSGGKVKLRGITKRGNSDLRGLLIHGARSVV</sequence>
<evidence type="ECO:0000313" key="3">
    <source>
        <dbReference type="EMBL" id="RQM38929.1"/>
    </source>
</evidence>
<feature type="region of interest" description="Disordered" evidence="1">
    <location>
        <begin position="1"/>
        <end position="24"/>
    </location>
</feature>
<protein>
    <recommendedName>
        <fullName evidence="2">Transposase IS116/IS110/IS902 C-terminal domain-containing protein</fullName>
    </recommendedName>
</protein>
<dbReference type="GO" id="GO:0004803">
    <property type="term" value="F:transposase activity"/>
    <property type="evidence" value="ECO:0007669"/>
    <property type="project" value="InterPro"/>
</dbReference>
<dbReference type="GO" id="GO:0006313">
    <property type="term" value="P:DNA transposition"/>
    <property type="evidence" value="ECO:0007669"/>
    <property type="project" value="InterPro"/>
</dbReference>
<dbReference type="AlphaFoldDB" id="A0A3N6USE7"/>
<dbReference type="Pfam" id="PF02371">
    <property type="entry name" value="Transposase_20"/>
    <property type="match status" value="1"/>
</dbReference>
<evidence type="ECO:0000259" key="2">
    <source>
        <dbReference type="Pfam" id="PF02371"/>
    </source>
</evidence>
<name>A0A3N6USE7_9GAMM</name>
<evidence type="ECO:0000313" key="4">
    <source>
        <dbReference type="Proteomes" id="UP000279457"/>
    </source>
</evidence>
<organism evidence="3 4">
    <name type="scientific">Erwinia psidii</name>
    <dbReference type="NCBI Taxonomy" id="69224"/>
    <lineage>
        <taxon>Bacteria</taxon>
        <taxon>Pseudomonadati</taxon>
        <taxon>Pseudomonadota</taxon>
        <taxon>Gammaproteobacteria</taxon>
        <taxon>Enterobacterales</taxon>
        <taxon>Erwiniaceae</taxon>
        <taxon>Erwinia</taxon>
    </lineage>
</organism>
<reference evidence="3 4" key="1">
    <citation type="submission" date="2018-10" db="EMBL/GenBank/DDBJ databases">
        <title>Draft genome sequence for the type isolate of Erwinia psidii, agent causal of bacterial blight in guava (Psidium guajava) and wilt and die-back of Eucalyptus spp.</title>
        <authorList>
            <person name="Hermenegildo P.S."/>
            <person name="Santos S.A."/>
            <person name="Guimaraes L.M.S."/>
            <person name="Vidigal P.M.P."/>
            <person name="Pereira I.C."/>
            <person name="Badel J.L."/>
            <person name="Alfenas-Zerbini P."/>
            <person name="Ferreira M.A.S.V."/>
            <person name="Alfenas A.C."/>
        </authorList>
    </citation>
    <scope>NUCLEOTIDE SEQUENCE [LARGE SCALE GENOMIC DNA]</scope>
    <source>
        <strain evidence="3 4">IBSBF 435</strain>
    </source>
</reference>
<dbReference type="EMBL" id="RHHM01000004">
    <property type="protein sequence ID" value="RQM38929.1"/>
    <property type="molecule type" value="Genomic_DNA"/>
</dbReference>
<comment type="caution">
    <text evidence="3">The sequence shown here is derived from an EMBL/GenBank/DDBJ whole genome shotgun (WGS) entry which is preliminary data.</text>
</comment>
<evidence type="ECO:0000256" key="1">
    <source>
        <dbReference type="SAM" id="MobiDB-lite"/>
    </source>
</evidence>
<proteinExistence type="predicted"/>
<dbReference type="RefSeq" id="WP_124232452.1">
    <property type="nucleotide sequence ID" value="NZ_RHHM01000004.1"/>
</dbReference>